<geneLocation type="plasmid" evidence="2">
    <name>pne1b</name>
</geneLocation>
<evidence type="ECO:0000313" key="2">
    <source>
        <dbReference type="Proteomes" id="UP000502005"/>
    </source>
</evidence>
<protein>
    <submittedName>
        <fullName evidence="1">Uncharacterized protein</fullName>
    </submittedName>
</protein>
<sequence length="171" mass="19515">MRTRLQTYGDETCLRNCHETVVKINANIAALDEKLIEVNRMEVELAEAPIVPGDNQIRDQIREYKRIIKVAKEGNILLRTACENLKNDAEVIRIGAPARKGIFATHCNATSMGRNVTLPDFDDNPADKSHYKLWTYLNGMRAVMEQLEVLKVQIYNRIEVTGVQVREPMFS</sequence>
<keyword evidence="1" id="KW-0614">Plasmid</keyword>
<organism evidence="1 2">
    <name type="scientific">Pantoea cypripedii</name>
    <name type="common">Pectobacterium cypripedii</name>
    <name type="synonym">Erwinia cypripedii</name>
    <dbReference type="NCBI Taxonomy" id="55209"/>
    <lineage>
        <taxon>Bacteria</taxon>
        <taxon>Pseudomonadati</taxon>
        <taxon>Pseudomonadota</taxon>
        <taxon>Gammaproteobacteria</taxon>
        <taxon>Enterobacterales</taxon>
        <taxon>Erwiniaceae</taxon>
        <taxon>Pantoea</taxon>
    </lineage>
</organism>
<dbReference type="EMBL" id="CP024770">
    <property type="protein sequence ID" value="QGY32253.1"/>
    <property type="molecule type" value="Genomic_DNA"/>
</dbReference>
<reference evidence="1 2" key="1">
    <citation type="submission" date="2017-11" db="EMBL/GenBank/DDBJ databases">
        <title>Genome sequence of Pantoea cypripedii NE1.</title>
        <authorList>
            <person name="Nascimento F.X."/>
        </authorList>
    </citation>
    <scope>NUCLEOTIDE SEQUENCE [LARGE SCALE GENOMIC DNA]</scope>
    <source>
        <strain evidence="1 2">NE1</strain>
        <plasmid evidence="2">pne1b</plasmid>
    </source>
</reference>
<name>A0A6B9G8U4_PANCY</name>
<dbReference type="Proteomes" id="UP000502005">
    <property type="component" value="Plasmid pNE1B"/>
</dbReference>
<accession>A0A6B9G8U4</accession>
<gene>
    <name evidence="1" type="ORF">CUN67_25005</name>
</gene>
<dbReference type="AlphaFoldDB" id="A0A6B9G8U4"/>
<proteinExistence type="predicted"/>
<evidence type="ECO:0000313" key="1">
    <source>
        <dbReference type="EMBL" id="QGY32253.1"/>
    </source>
</evidence>